<gene>
    <name evidence="7" type="primary">mraZ</name>
    <name evidence="9" type="ORF">UW65_C0003G0010</name>
</gene>
<sequence length="134" mass="15119">MFLGEYQPNITEGNRIALPKKLRDQIAGNEIILSKGFEACVFVYAREDWEREWEKQVDNSIADPKTRQLKRYVFSGAADAVLDDQGRVVVPQSLKSYAGLEKEVVIIGAGDHMELWAKKVWDEHIAKISGELAA</sequence>
<dbReference type="GO" id="GO:0003700">
    <property type="term" value="F:DNA-binding transcription factor activity"/>
    <property type="evidence" value="ECO:0007669"/>
    <property type="project" value="UniProtKB-UniRule"/>
</dbReference>
<keyword evidence="5 7" id="KW-0238">DNA-binding</keyword>
<protein>
    <recommendedName>
        <fullName evidence="1 7">Transcriptional regulator MraZ</fullName>
    </recommendedName>
</protein>
<evidence type="ECO:0000256" key="5">
    <source>
        <dbReference type="ARBA" id="ARBA00023125"/>
    </source>
</evidence>
<evidence type="ECO:0000256" key="4">
    <source>
        <dbReference type="ARBA" id="ARBA00023015"/>
    </source>
</evidence>
<dbReference type="NCBIfam" id="TIGR00242">
    <property type="entry name" value="division/cell wall cluster transcriptional repressor MraZ"/>
    <property type="match status" value="1"/>
</dbReference>
<dbReference type="CDD" id="cd16320">
    <property type="entry name" value="MraZ_N"/>
    <property type="match status" value="1"/>
</dbReference>
<dbReference type="InterPro" id="IPR020603">
    <property type="entry name" value="MraZ_dom"/>
</dbReference>
<evidence type="ECO:0000256" key="2">
    <source>
        <dbReference type="ARBA" id="ARBA00022490"/>
    </source>
</evidence>
<evidence type="ECO:0000256" key="3">
    <source>
        <dbReference type="ARBA" id="ARBA00022737"/>
    </source>
</evidence>
<dbReference type="PANTHER" id="PTHR34701">
    <property type="entry name" value="TRANSCRIPTIONAL REGULATOR MRAZ"/>
    <property type="match status" value="1"/>
</dbReference>
<feature type="domain" description="SpoVT-AbrB" evidence="8">
    <location>
        <begin position="5"/>
        <end position="48"/>
    </location>
</feature>
<comment type="similarity">
    <text evidence="7">Belongs to the MraZ family.</text>
</comment>
<dbReference type="GO" id="GO:0005737">
    <property type="term" value="C:cytoplasm"/>
    <property type="evidence" value="ECO:0007669"/>
    <property type="project" value="UniProtKB-UniRule"/>
</dbReference>
<dbReference type="InterPro" id="IPR035642">
    <property type="entry name" value="MraZ_N"/>
</dbReference>
<proteinExistence type="inferred from homology"/>
<keyword evidence="6 7" id="KW-0804">Transcription</keyword>
<dbReference type="SUPFAM" id="SSF89447">
    <property type="entry name" value="AbrB/MazE/MraZ-like"/>
    <property type="match status" value="1"/>
</dbReference>
<comment type="caution">
    <text evidence="9">The sequence shown here is derived from an EMBL/GenBank/DDBJ whole genome shotgun (WGS) entry which is preliminary data.</text>
</comment>
<dbReference type="PANTHER" id="PTHR34701:SF1">
    <property type="entry name" value="TRANSCRIPTIONAL REGULATOR MRAZ"/>
    <property type="match status" value="1"/>
</dbReference>
<dbReference type="EMBL" id="LCJD01000003">
    <property type="protein sequence ID" value="KKT70083.1"/>
    <property type="molecule type" value="Genomic_DNA"/>
</dbReference>
<evidence type="ECO:0000313" key="10">
    <source>
        <dbReference type="Proteomes" id="UP000034783"/>
    </source>
</evidence>
<dbReference type="InterPro" id="IPR003444">
    <property type="entry name" value="MraZ"/>
</dbReference>
<name>A0A0G1JFG3_UNCKA</name>
<feature type="domain" description="SpoVT-AbrB" evidence="8">
    <location>
        <begin position="77"/>
        <end position="120"/>
    </location>
</feature>
<keyword evidence="2 7" id="KW-0963">Cytoplasm</keyword>
<dbReference type="Pfam" id="PF02381">
    <property type="entry name" value="MraZ"/>
    <property type="match status" value="2"/>
</dbReference>
<comment type="subunit">
    <text evidence="7">Forms oligomers.</text>
</comment>
<dbReference type="AlphaFoldDB" id="A0A0G1JFG3"/>
<evidence type="ECO:0000256" key="7">
    <source>
        <dbReference type="HAMAP-Rule" id="MF_01008"/>
    </source>
</evidence>
<evidence type="ECO:0000259" key="8">
    <source>
        <dbReference type="PROSITE" id="PS51740"/>
    </source>
</evidence>
<reference evidence="9 10" key="1">
    <citation type="journal article" date="2015" name="Nature">
        <title>rRNA introns, odd ribosomes, and small enigmatic genomes across a large radiation of phyla.</title>
        <authorList>
            <person name="Brown C.T."/>
            <person name="Hug L.A."/>
            <person name="Thomas B.C."/>
            <person name="Sharon I."/>
            <person name="Castelle C.J."/>
            <person name="Singh A."/>
            <person name="Wilkins M.J."/>
            <person name="Williams K.H."/>
            <person name="Banfield J.F."/>
        </authorList>
    </citation>
    <scope>NUCLEOTIDE SEQUENCE [LARGE SCALE GENOMIC DNA]</scope>
</reference>
<dbReference type="GO" id="GO:2000143">
    <property type="term" value="P:negative regulation of DNA-templated transcription initiation"/>
    <property type="evidence" value="ECO:0007669"/>
    <property type="project" value="TreeGrafter"/>
</dbReference>
<dbReference type="CDD" id="cd16321">
    <property type="entry name" value="MraZ_C"/>
    <property type="match status" value="1"/>
</dbReference>
<dbReference type="PROSITE" id="PS51740">
    <property type="entry name" value="SPOVT_ABRB"/>
    <property type="match status" value="2"/>
</dbReference>
<evidence type="ECO:0000256" key="1">
    <source>
        <dbReference type="ARBA" id="ARBA00013860"/>
    </source>
</evidence>
<dbReference type="GO" id="GO:0009295">
    <property type="term" value="C:nucleoid"/>
    <property type="evidence" value="ECO:0007669"/>
    <property type="project" value="UniProtKB-SubCell"/>
</dbReference>
<dbReference type="InterPro" id="IPR007159">
    <property type="entry name" value="SpoVT-AbrB_dom"/>
</dbReference>
<dbReference type="InterPro" id="IPR035644">
    <property type="entry name" value="MraZ_C"/>
</dbReference>
<keyword evidence="4 7" id="KW-0805">Transcription regulation</keyword>
<evidence type="ECO:0000256" key="6">
    <source>
        <dbReference type="ARBA" id="ARBA00023163"/>
    </source>
</evidence>
<dbReference type="Gene3D" id="3.40.1550.20">
    <property type="entry name" value="Transcriptional regulator MraZ domain"/>
    <property type="match status" value="1"/>
</dbReference>
<organism evidence="9 10">
    <name type="scientific">candidate division WWE3 bacterium GW2011_GWB1_44_4</name>
    <dbReference type="NCBI Taxonomy" id="1619116"/>
    <lineage>
        <taxon>Bacteria</taxon>
        <taxon>Katanobacteria</taxon>
    </lineage>
</organism>
<dbReference type="InterPro" id="IPR038619">
    <property type="entry name" value="MraZ_sf"/>
</dbReference>
<accession>A0A0G1JFG3</accession>
<evidence type="ECO:0000313" key="9">
    <source>
        <dbReference type="EMBL" id="KKT70083.1"/>
    </source>
</evidence>
<dbReference type="HAMAP" id="MF_01008">
    <property type="entry name" value="MraZ"/>
    <property type="match status" value="1"/>
</dbReference>
<comment type="subcellular location">
    <subcellularLocation>
        <location evidence="7">Cytoplasm</location>
        <location evidence="7">Nucleoid</location>
    </subcellularLocation>
</comment>
<keyword evidence="3" id="KW-0677">Repeat</keyword>
<dbReference type="InterPro" id="IPR037914">
    <property type="entry name" value="SpoVT-AbrB_sf"/>
</dbReference>
<dbReference type="Proteomes" id="UP000034783">
    <property type="component" value="Unassembled WGS sequence"/>
</dbReference>
<dbReference type="GO" id="GO:0000976">
    <property type="term" value="F:transcription cis-regulatory region binding"/>
    <property type="evidence" value="ECO:0007669"/>
    <property type="project" value="TreeGrafter"/>
</dbReference>